<accession>X7F3K0</accession>
<dbReference type="AlphaFoldDB" id="X7F3K0"/>
<name>X7F3K0_9RHOB</name>
<sequence length="62" mass="6864">MDKRLQTRVDALGRDLARADEPTRTAVLERLGIVAARREGRTDAARRAAEEAAEAMFDNLPV</sequence>
<keyword evidence="2" id="KW-1185">Reference proteome</keyword>
<proteinExistence type="predicted"/>
<dbReference type="RefSeq" id="WP_043775090.1">
    <property type="nucleotide sequence ID" value="NZ_JAME01000065.1"/>
</dbReference>
<reference evidence="1 2" key="1">
    <citation type="submission" date="2014-01" db="EMBL/GenBank/DDBJ databases">
        <title>Roseivivax isoporae LMG 25204 Genome Sequencing.</title>
        <authorList>
            <person name="Lai Q."/>
            <person name="Li G."/>
            <person name="Shao Z."/>
        </authorList>
    </citation>
    <scope>NUCLEOTIDE SEQUENCE [LARGE SCALE GENOMIC DNA]</scope>
    <source>
        <strain evidence="1 2">LMG 25204</strain>
    </source>
</reference>
<evidence type="ECO:0000313" key="2">
    <source>
        <dbReference type="Proteomes" id="UP000023430"/>
    </source>
</evidence>
<dbReference type="STRING" id="1449351.RISW2_20730"/>
<gene>
    <name evidence="1" type="ORF">RISW2_20730</name>
</gene>
<dbReference type="Proteomes" id="UP000023430">
    <property type="component" value="Unassembled WGS sequence"/>
</dbReference>
<evidence type="ECO:0000313" key="1">
    <source>
        <dbReference type="EMBL" id="ETX26676.1"/>
    </source>
</evidence>
<protein>
    <submittedName>
        <fullName evidence="1">Uncharacterized protein</fullName>
    </submittedName>
</protein>
<comment type="caution">
    <text evidence="1">The sequence shown here is derived from an EMBL/GenBank/DDBJ whole genome shotgun (WGS) entry which is preliminary data.</text>
</comment>
<dbReference type="EMBL" id="JAME01000065">
    <property type="protein sequence ID" value="ETX26676.1"/>
    <property type="molecule type" value="Genomic_DNA"/>
</dbReference>
<organism evidence="1 2">
    <name type="scientific">Roseivivax isoporae LMG 25204</name>
    <dbReference type="NCBI Taxonomy" id="1449351"/>
    <lineage>
        <taxon>Bacteria</taxon>
        <taxon>Pseudomonadati</taxon>
        <taxon>Pseudomonadota</taxon>
        <taxon>Alphaproteobacteria</taxon>
        <taxon>Rhodobacterales</taxon>
        <taxon>Roseobacteraceae</taxon>
        <taxon>Roseivivax</taxon>
    </lineage>
</organism>